<evidence type="ECO:0000256" key="5">
    <source>
        <dbReference type="ARBA" id="ARBA00063934"/>
    </source>
</evidence>
<dbReference type="PANTHER" id="PTHR42781">
    <property type="entry name" value="SPERMIDINE/PUTRESCINE IMPORT ATP-BINDING PROTEIN POTA"/>
    <property type="match status" value="1"/>
</dbReference>
<evidence type="ECO:0000259" key="8">
    <source>
        <dbReference type="PROSITE" id="PS50893"/>
    </source>
</evidence>
<evidence type="ECO:0000256" key="3">
    <source>
        <dbReference type="ARBA" id="ARBA00022840"/>
    </source>
</evidence>
<protein>
    <recommendedName>
        <fullName evidence="7">Carnitine transport ATP-binding protein OpuCA</fullName>
        <ecNumber evidence="6">7.6.2.9</ecNumber>
    </recommendedName>
</protein>
<keyword evidence="10" id="KW-1185">Reference proteome</keyword>
<dbReference type="EMBL" id="PZJJ01000017">
    <property type="protein sequence ID" value="PTL38556.1"/>
    <property type="molecule type" value="Genomic_DNA"/>
</dbReference>
<dbReference type="Gene3D" id="3.40.50.300">
    <property type="entry name" value="P-loop containing nucleotide triphosphate hydrolases"/>
    <property type="match status" value="1"/>
</dbReference>
<evidence type="ECO:0000256" key="4">
    <source>
        <dbReference type="ARBA" id="ARBA00052482"/>
    </source>
</evidence>
<dbReference type="FunFam" id="3.40.50.300:FF:000425">
    <property type="entry name" value="Probable ABC transporter, ATP-binding subunit"/>
    <property type="match status" value="1"/>
</dbReference>
<sequence>MKILTLEADNISKAFSDRLIFDKLSFEVKKGEVLSIVGPSGSGKSTLLRTLAGLEPLSGGSIWTEGRDITKLKANRRPISLVFQEPLLFPHMNTFENVAYGAGLKGKLDKKKIDSLLKAVELEEHASHYPHELSGGQKQRAALARALAVDPALVLLDEPFSSLDPKLRKQLRYWVRDFLKEQQMTAVFVTHDHEEALLMGDCVAVFHEGRFQQIGTPREINRRPANAFVARFLGSHLVLDDERCLPLSDCKVRKKTSSPEAGFTMEGTVHHATYHLGRKLGHIHLPAFKEYVTLPMEENINEEDAVSIAASEGAIIHFDHNRPS</sequence>
<evidence type="ECO:0000256" key="2">
    <source>
        <dbReference type="ARBA" id="ARBA00022741"/>
    </source>
</evidence>
<comment type="catalytic activity">
    <reaction evidence="4">
        <text>a quaternary ammonium(out) + ATP + H2O = a quaternary ammonium(in) + ADP + phosphate + H(+)</text>
        <dbReference type="Rhea" id="RHEA:11036"/>
        <dbReference type="ChEBI" id="CHEBI:15377"/>
        <dbReference type="ChEBI" id="CHEBI:15378"/>
        <dbReference type="ChEBI" id="CHEBI:30616"/>
        <dbReference type="ChEBI" id="CHEBI:35267"/>
        <dbReference type="ChEBI" id="CHEBI:43474"/>
        <dbReference type="ChEBI" id="CHEBI:456216"/>
        <dbReference type="EC" id="7.6.2.9"/>
    </reaction>
</comment>
<dbReference type="EC" id="7.6.2.9" evidence="6"/>
<feature type="domain" description="ABC transporter" evidence="8">
    <location>
        <begin position="6"/>
        <end position="233"/>
    </location>
</feature>
<dbReference type="OrthoDB" id="9790614at2"/>
<dbReference type="Proteomes" id="UP000240509">
    <property type="component" value="Unassembled WGS sequence"/>
</dbReference>
<accession>A0A2T4U579</accession>
<dbReference type="InterPro" id="IPR003593">
    <property type="entry name" value="AAA+_ATPase"/>
</dbReference>
<proteinExistence type="predicted"/>
<dbReference type="InterPro" id="IPR027417">
    <property type="entry name" value="P-loop_NTPase"/>
</dbReference>
<gene>
    <name evidence="9" type="ORF">C6Y45_10980</name>
</gene>
<dbReference type="InterPro" id="IPR017871">
    <property type="entry name" value="ABC_transporter-like_CS"/>
</dbReference>
<dbReference type="Pfam" id="PF00005">
    <property type="entry name" value="ABC_tran"/>
    <property type="match status" value="1"/>
</dbReference>
<dbReference type="GO" id="GO:0016887">
    <property type="term" value="F:ATP hydrolysis activity"/>
    <property type="evidence" value="ECO:0007669"/>
    <property type="project" value="InterPro"/>
</dbReference>
<dbReference type="PROSITE" id="PS50893">
    <property type="entry name" value="ABC_TRANSPORTER_2"/>
    <property type="match status" value="1"/>
</dbReference>
<organism evidence="9 10">
    <name type="scientific">Alkalicoccus saliphilus</name>
    <dbReference type="NCBI Taxonomy" id="200989"/>
    <lineage>
        <taxon>Bacteria</taxon>
        <taxon>Bacillati</taxon>
        <taxon>Bacillota</taxon>
        <taxon>Bacilli</taxon>
        <taxon>Bacillales</taxon>
        <taxon>Bacillaceae</taxon>
        <taxon>Alkalicoccus</taxon>
    </lineage>
</organism>
<dbReference type="PANTHER" id="PTHR42781:SF4">
    <property type="entry name" value="SPERMIDINE_PUTRESCINE IMPORT ATP-BINDING PROTEIN POTA"/>
    <property type="match status" value="1"/>
</dbReference>
<dbReference type="AlphaFoldDB" id="A0A2T4U579"/>
<comment type="subunit">
    <text evidence="5">The complex is composed of two ATP-binding proteins (OpuCA), two transmembrane proteins (OpuCB and OpuCD) and a solute-binding protein (OpuCC).</text>
</comment>
<keyword evidence="2" id="KW-0547">Nucleotide-binding</keyword>
<keyword evidence="1" id="KW-0813">Transport</keyword>
<name>A0A2T4U579_9BACI</name>
<keyword evidence="3 9" id="KW-0067">ATP-binding</keyword>
<reference evidence="9 10" key="1">
    <citation type="submission" date="2018-03" db="EMBL/GenBank/DDBJ databases">
        <title>Alkalicoccus saliphilus sp. nov., isolated from a mineral pool.</title>
        <authorList>
            <person name="Zhao B."/>
        </authorList>
    </citation>
    <scope>NUCLEOTIDE SEQUENCE [LARGE SCALE GENOMIC DNA]</scope>
    <source>
        <strain evidence="9 10">6AG</strain>
    </source>
</reference>
<dbReference type="SMART" id="SM00382">
    <property type="entry name" value="AAA"/>
    <property type="match status" value="1"/>
</dbReference>
<dbReference type="GO" id="GO:0005524">
    <property type="term" value="F:ATP binding"/>
    <property type="evidence" value="ECO:0007669"/>
    <property type="project" value="UniProtKB-KW"/>
</dbReference>
<evidence type="ECO:0000313" key="10">
    <source>
        <dbReference type="Proteomes" id="UP000240509"/>
    </source>
</evidence>
<dbReference type="GO" id="GO:0015418">
    <property type="term" value="F:ABC-type quaternary ammonium compound transporting activity"/>
    <property type="evidence" value="ECO:0007669"/>
    <property type="project" value="UniProtKB-EC"/>
</dbReference>
<dbReference type="RefSeq" id="WP_107585261.1">
    <property type="nucleotide sequence ID" value="NZ_PZJJ01000017.1"/>
</dbReference>
<evidence type="ECO:0000256" key="1">
    <source>
        <dbReference type="ARBA" id="ARBA00022448"/>
    </source>
</evidence>
<comment type="caution">
    <text evidence="9">The sequence shown here is derived from an EMBL/GenBank/DDBJ whole genome shotgun (WGS) entry which is preliminary data.</text>
</comment>
<evidence type="ECO:0000256" key="6">
    <source>
        <dbReference type="ARBA" id="ARBA00066388"/>
    </source>
</evidence>
<dbReference type="InterPro" id="IPR050093">
    <property type="entry name" value="ABC_SmlMolc_Importer"/>
</dbReference>
<dbReference type="PROSITE" id="PS00211">
    <property type="entry name" value="ABC_TRANSPORTER_1"/>
    <property type="match status" value="1"/>
</dbReference>
<evidence type="ECO:0000313" key="9">
    <source>
        <dbReference type="EMBL" id="PTL38556.1"/>
    </source>
</evidence>
<dbReference type="SUPFAM" id="SSF52540">
    <property type="entry name" value="P-loop containing nucleoside triphosphate hydrolases"/>
    <property type="match status" value="1"/>
</dbReference>
<dbReference type="InterPro" id="IPR003439">
    <property type="entry name" value="ABC_transporter-like_ATP-bd"/>
</dbReference>
<evidence type="ECO:0000256" key="7">
    <source>
        <dbReference type="ARBA" id="ARBA00070305"/>
    </source>
</evidence>